<dbReference type="Gene3D" id="3.30.420.10">
    <property type="entry name" value="Ribonuclease H-like superfamily/Ribonuclease H"/>
    <property type="match status" value="1"/>
</dbReference>
<protein>
    <submittedName>
        <fullName evidence="6">Uu.00g146610.m01.CDS01</fullName>
    </submittedName>
</protein>
<sequence>MTEITTPKKPRCDCGLTFEDRRSLHEHVGQTGHMMTKSCTVCCQVLKNPKGLEQHRKNSPRHKGGSTSPSATTTKFTSIKLITQVGAAAQAKDDLVSTPPDAAPSRKVKQKKEGAGAGACVQPTDASSLSAASPKPVKLRGIKQENQSRSTKKAAEPPRRPSLNELAESSSLGNTSGAPAKKTSTPPSVTRKTKNPANLGKSSPVGVPAPQTAPRSIQPAKPEQPSREAIQKPTIQNTLSNYPVLPKKHDLLGVPESIESIPTAHQVLPITMLPAETPKPQANIASGQIVDLVESLPVPAPVHKATLADPVETRPIPAPVHAATFAAKHSINALTLYPWVSPAEDPSILYTLHLQCHDERRIFSNTSNALNPNQFLSAPAPDPCVPKRAAIVVDCEMVEISGRRSDVVSVCAVDFVTGAVLLHALVEPTDRVVHWRTRVSGVSASIMRDAKAAGGVLGGWPEARARLFDLVDADTVFVGHALTNDLRALHITHDRVVDSSIVTAEAAFGREAKRFGRTWGLQTLCRDLLGVAIQDAPTGHDCVEDALATREFVLWCIKHPLLLEAWATAAGEIFEREKEERAEKQRAKARVKAAAAYRKYLIDAGWPQRYGEARF</sequence>
<feature type="region of interest" description="Disordered" evidence="4">
    <location>
        <begin position="89"/>
        <end position="241"/>
    </location>
</feature>
<dbReference type="InterPro" id="IPR012337">
    <property type="entry name" value="RNaseH-like_sf"/>
</dbReference>
<keyword evidence="2" id="KW-0378">Hydrolase</keyword>
<evidence type="ECO:0000256" key="3">
    <source>
        <dbReference type="ARBA" id="ARBA00022839"/>
    </source>
</evidence>
<dbReference type="GO" id="GO:0004527">
    <property type="term" value="F:exonuclease activity"/>
    <property type="evidence" value="ECO:0007669"/>
    <property type="project" value="UniProtKB-KW"/>
</dbReference>
<accession>A0AAI8YM37</accession>
<keyword evidence="3" id="KW-0269">Exonuclease</keyword>
<dbReference type="CDD" id="cd06137">
    <property type="entry name" value="DEDDh_RNase"/>
    <property type="match status" value="1"/>
</dbReference>
<evidence type="ECO:0000256" key="1">
    <source>
        <dbReference type="ARBA" id="ARBA00022722"/>
    </source>
</evidence>
<dbReference type="InterPro" id="IPR013520">
    <property type="entry name" value="Ribonucl_H"/>
</dbReference>
<dbReference type="SMART" id="SM00479">
    <property type="entry name" value="EXOIII"/>
    <property type="match status" value="1"/>
</dbReference>
<feature type="region of interest" description="Disordered" evidence="4">
    <location>
        <begin position="52"/>
        <end position="75"/>
    </location>
</feature>
<evidence type="ECO:0000256" key="4">
    <source>
        <dbReference type="SAM" id="MobiDB-lite"/>
    </source>
</evidence>
<name>A0AAI8YM37_9PEZI</name>
<evidence type="ECO:0000313" key="7">
    <source>
        <dbReference type="Proteomes" id="UP001295740"/>
    </source>
</evidence>
<feature type="compositionally biased region" description="Polar residues" evidence="4">
    <location>
        <begin position="65"/>
        <end position="75"/>
    </location>
</feature>
<keyword evidence="7" id="KW-1185">Reference proteome</keyword>
<evidence type="ECO:0000313" key="6">
    <source>
        <dbReference type="EMBL" id="CAJ2509635.1"/>
    </source>
</evidence>
<keyword evidence="1" id="KW-0540">Nuclease</keyword>
<dbReference type="GO" id="GO:0006364">
    <property type="term" value="P:rRNA processing"/>
    <property type="evidence" value="ECO:0007669"/>
    <property type="project" value="TreeGrafter"/>
</dbReference>
<proteinExistence type="predicted"/>
<dbReference type="PANTHER" id="PTHR12801:SF114">
    <property type="entry name" value="EXONUCLEASE, PUTATIVE (AFU_ORTHOLOGUE AFUA_7G00870)-RELATED"/>
    <property type="match status" value="1"/>
</dbReference>
<comment type="caution">
    <text evidence="6">The sequence shown here is derived from an EMBL/GenBank/DDBJ whole genome shotgun (WGS) entry which is preliminary data.</text>
</comment>
<dbReference type="GO" id="GO:0003676">
    <property type="term" value="F:nucleic acid binding"/>
    <property type="evidence" value="ECO:0007669"/>
    <property type="project" value="InterPro"/>
</dbReference>
<organism evidence="6 7">
    <name type="scientific">Anthostomella pinea</name>
    <dbReference type="NCBI Taxonomy" id="933095"/>
    <lineage>
        <taxon>Eukaryota</taxon>
        <taxon>Fungi</taxon>
        <taxon>Dikarya</taxon>
        <taxon>Ascomycota</taxon>
        <taxon>Pezizomycotina</taxon>
        <taxon>Sordariomycetes</taxon>
        <taxon>Xylariomycetidae</taxon>
        <taxon>Xylariales</taxon>
        <taxon>Xylariaceae</taxon>
        <taxon>Anthostomella</taxon>
    </lineage>
</organism>
<reference evidence="6" key="1">
    <citation type="submission" date="2023-10" db="EMBL/GenBank/DDBJ databases">
        <authorList>
            <person name="Hackl T."/>
        </authorList>
    </citation>
    <scope>NUCLEOTIDE SEQUENCE</scope>
</reference>
<dbReference type="GO" id="GO:0000027">
    <property type="term" value="P:ribosomal large subunit assembly"/>
    <property type="evidence" value="ECO:0007669"/>
    <property type="project" value="TreeGrafter"/>
</dbReference>
<evidence type="ECO:0000259" key="5">
    <source>
        <dbReference type="SMART" id="SM00479"/>
    </source>
</evidence>
<dbReference type="InterPro" id="IPR047021">
    <property type="entry name" value="REXO1/3/4-like"/>
</dbReference>
<feature type="compositionally biased region" description="Polar residues" evidence="4">
    <location>
        <begin position="167"/>
        <end position="190"/>
    </location>
</feature>
<feature type="domain" description="Exonuclease" evidence="5">
    <location>
        <begin position="389"/>
        <end position="562"/>
    </location>
</feature>
<dbReference type="Proteomes" id="UP001295740">
    <property type="component" value="Unassembled WGS sequence"/>
</dbReference>
<dbReference type="InterPro" id="IPR036397">
    <property type="entry name" value="RNaseH_sf"/>
</dbReference>
<dbReference type="PANTHER" id="PTHR12801">
    <property type="entry name" value="RNA EXONUCLEASE REXO1 / RECO3 FAMILY MEMBER-RELATED"/>
    <property type="match status" value="1"/>
</dbReference>
<dbReference type="SUPFAM" id="SSF53098">
    <property type="entry name" value="Ribonuclease H-like"/>
    <property type="match status" value="1"/>
</dbReference>
<evidence type="ECO:0000256" key="2">
    <source>
        <dbReference type="ARBA" id="ARBA00022801"/>
    </source>
</evidence>
<dbReference type="EMBL" id="CAUWAG010000012">
    <property type="protein sequence ID" value="CAJ2509635.1"/>
    <property type="molecule type" value="Genomic_DNA"/>
</dbReference>
<gene>
    <name evidence="6" type="ORF">KHLLAP_LOCUS10103</name>
</gene>
<dbReference type="AlphaFoldDB" id="A0AAI8YM37"/>
<dbReference type="GO" id="GO:0005634">
    <property type="term" value="C:nucleus"/>
    <property type="evidence" value="ECO:0007669"/>
    <property type="project" value="TreeGrafter"/>
</dbReference>